<dbReference type="EMBL" id="AEJB01000069">
    <property type="protein sequence ID" value="ELP70534.1"/>
    <property type="molecule type" value="Genomic_DNA"/>
</dbReference>
<dbReference type="GO" id="GO:0008641">
    <property type="term" value="F:ubiquitin-like modifier activating enzyme activity"/>
    <property type="evidence" value="ECO:0007669"/>
    <property type="project" value="InterPro"/>
</dbReference>
<dbReference type="SUPFAM" id="SSF69572">
    <property type="entry name" value="Activating enzymes of the ubiquitin-like proteins"/>
    <property type="match status" value="1"/>
</dbReference>
<dbReference type="GO" id="GO:0061504">
    <property type="term" value="P:cyclic threonylcarbamoyladenosine biosynthetic process"/>
    <property type="evidence" value="ECO:0007669"/>
    <property type="project" value="TreeGrafter"/>
</dbReference>
<evidence type="ECO:0000313" key="2">
    <source>
        <dbReference type="EMBL" id="ELP70534.1"/>
    </source>
</evidence>
<protein>
    <submittedName>
        <fullName evidence="2">ThiF family protein</fullName>
    </submittedName>
</protein>
<name>L7FH73_STRT8</name>
<gene>
    <name evidence="2" type="ORF">STRTUCAR8_09876</name>
</gene>
<evidence type="ECO:0000259" key="1">
    <source>
        <dbReference type="Pfam" id="PF00899"/>
    </source>
</evidence>
<accession>L7FH73</accession>
<dbReference type="InterPro" id="IPR045886">
    <property type="entry name" value="ThiF/MoeB/HesA"/>
</dbReference>
<dbReference type="AlphaFoldDB" id="L7FH73"/>
<comment type="caution">
    <text evidence="2">The sequence shown here is derived from an EMBL/GenBank/DDBJ whole genome shotgun (WGS) entry which is preliminary data.</text>
</comment>
<dbReference type="Pfam" id="PF00899">
    <property type="entry name" value="ThiF"/>
    <property type="match status" value="1"/>
</dbReference>
<evidence type="ECO:0000313" key="3">
    <source>
        <dbReference type="Proteomes" id="UP000010931"/>
    </source>
</evidence>
<dbReference type="RefSeq" id="WP_006374165.1">
    <property type="nucleotide sequence ID" value="NZ_AEJB01000069.1"/>
</dbReference>
<dbReference type="PANTHER" id="PTHR43267">
    <property type="entry name" value="TRNA THREONYLCARBAMOYLADENOSINE DEHYDRATASE"/>
    <property type="match status" value="1"/>
</dbReference>
<dbReference type="InterPro" id="IPR035985">
    <property type="entry name" value="Ubiquitin-activating_enz"/>
</dbReference>
<feature type="domain" description="THIF-type NAD/FAD binding fold" evidence="1">
    <location>
        <begin position="25"/>
        <end position="251"/>
    </location>
</feature>
<proteinExistence type="predicted"/>
<sequence>MSSGGEAQEKDFYGELTTRNKGVVSIGEQAVLRGATVLVAGCGSIGGAAVEPLARLGVRSFVLADPGTYEVNNLNRQSAAATDIDRNKATVAGERVAAINPHAHVRVFPEGVGEETVKALVDDCDVIVDGVDVTTMDGWRAKHLLHRVAVERRLPLVTGWDIAGAQYVRCYDYRYIREPFDGAISEADLDRLTSWQLLLRAVPLRYVPVEMLVEVRANLGRPDYSFPQVTYVAMVFGAITSHMVVKLLSGATVRPEVYIDVHQQIRSTRLRMATRLRRTAALAALAPGLLRLARGRKGS</sequence>
<dbReference type="Proteomes" id="UP000010931">
    <property type="component" value="Unassembled WGS sequence"/>
</dbReference>
<dbReference type="InterPro" id="IPR000594">
    <property type="entry name" value="ThiF_NAD_FAD-bd"/>
</dbReference>
<dbReference type="Gene3D" id="3.40.50.720">
    <property type="entry name" value="NAD(P)-binding Rossmann-like Domain"/>
    <property type="match status" value="1"/>
</dbReference>
<dbReference type="STRING" id="85558.T45_08540"/>
<dbReference type="GO" id="GO:0061503">
    <property type="term" value="F:tRNA threonylcarbamoyladenosine dehydratase"/>
    <property type="evidence" value="ECO:0007669"/>
    <property type="project" value="TreeGrafter"/>
</dbReference>
<dbReference type="PATRIC" id="fig|698760.3.peg.829"/>
<dbReference type="GeneID" id="97403834"/>
<reference evidence="2 3" key="1">
    <citation type="journal article" date="2011" name="Plasmid">
        <title>Streptomyces turgidiscabies Car8 contains a modular pathogenicity island that shares virulence genes with other actinobacterial plant pathogens.</title>
        <authorList>
            <person name="Huguet-Tapia J.C."/>
            <person name="Badger J.H."/>
            <person name="Loria R."/>
            <person name="Pettis G.S."/>
        </authorList>
    </citation>
    <scope>NUCLEOTIDE SEQUENCE [LARGE SCALE GENOMIC DNA]</scope>
    <source>
        <strain evidence="2 3">Car8</strain>
    </source>
</reference>
<keyword evidence="3" id="KW-1185">Reference proteome</keyword>
<organism evidence="2 3">
    <name type="scientific">Streptomyces turgidiscabies (strain Car8)</name>
    <dbReference type="NCBI Taxonomy" id="698760"/>
    <lineage>
        <taxon>Bacteria</taxon>
        <taxon>Bacillati</taxon>
        <taxon>Actinomycetota</taxon>
        <taxon>Actinomycetes</taxon>
        <taxon>Kitasatosporales</taxon>
        <taxon>Streptomycetaceae</taxon>
        <taxon>Streptomyces</taxon>
    </lineage>
</organism>
<dbReference type="PANTHER" id="PTHR43267:SF1">
    <property type="entry name" value="TRNA THREONYLCARBAMOYLADENOSINE DEHYDRATASE"/>
    <property type="match status" value="1"/>
</dbReference>